<dbReference type="PANTHER" id="PTHR13114:SF7">
    <property type="entry name" value="MEDIATOR OF RNA POLYMERASE II TRANSCRIPTION SUBUNIT 17"/>
    <property type="match status" value="1"/>
</dbReference>
<gene>
    <name evidence="8" type="primary">MED17</name>
    <name evidence="10" type="ORF">GLAREA_02832</name>
</gene>
<keyword evidence="5 8" id="KW-0804">Transcription</keyword>
<protein>
    <recommendedName>
        <fullName evidence="3 8">Mediator of RNA polymerase II transcription subunit 17</fullName>
    </recommendedName>
    <alternativeName>
        <fullName evidence="7 8">Mediator complex subunit 17</fullName>
    </alternativeName>
</protein>
<proteinExistence type="inferred from homology"/>
<organism evidence="10 11">
    <name type="scientific">Glarea lozoyensis (strain ATCC 20868 / MF5171)</name>
    <dbReference type="NCBI Taxonomy" id="1116229"/>
    <lineage>
        <taxon>Eukaryota</taxon>
        <taxon>Fungi</taxon>
        <taxon>Dikarya</taxon>
        <taxon>Ascomycota</taxon>
        <taxon>Pezizomycotina</taxon>
        <taxon>Leotiomycetes</taxon>
        <taxon>Helotiales</taxon>
        <taxon>Helotiaceae</taxon>
        <taxon>Glarea</taxon>
    </lineage>
</organism>
<sequence length="657" mass="73130">MSTTTNSFPISLRSWPSSKNSDATSLSTLFQRINGERGGIQGLTEESLRQEIAAEAETKMDEDDTSENEDEDEEQPDKLRELMEAKGEMLGLLESAYVSSAVTLDFLSLLQSKDNPVQAASTMSQDIKLAVPTGTLGADKLNGPQINRAQMLDNKRIAKGWKVQNVDKTIDSILNAATRFKNEVESETKYWEEVVSVSEKGWSLCRLPSERHTLGVRFGFLEASMTFRNQSLAALRRNADGSIFLDQGFTGSEPKILRVRVQVGEIYTGTSQVPKATGEDASVESLIQQARNTIFFTELWQELNRESRNLGGADVKATEDSLILPLNSEKRIILDLVNIADLEAPAPQEDDHIAQGLCLSLQLLLSYAHRQNHRRRTLPPPPISGQKRTNPPYNLLRPIITRLGHQRTVNTLTTLLRDLTSLLTSASLEAKFSITHNQPQLPSNINLANSERTILSLTERLESVATFSPNPSTTINIILQTQQLSTGVSQFLLTVNPDSPLTTIAPHPNWMVYNIEAITEYVFYATTSVLSASIAKTLYPLEGEETPKSSRGSEGWHLTIQPNVLRKNFEGGTAKQMIVDVSDHPKKGIRLRVGWDWMRLDPFGTSTGKALDQERKSKGEGVYEWRVKRKEPSEGGLEEVVRSLDDVVEQAGKWVYV</sequence>
<evidence type="ECO:0000256" key="4">
    <source>
        <dbReference type="ARBA" id="ARBA00023015"/>
    </source>
</evidence>
<dbReference type="GO" id="GO:0006357">
    <property type="term" value="P:regulation of transcription by RNA polymerase II"/>
    <property type="evidence" value="ECO:0007669"/>
    <property type="project" value="InterPro"/>
</dbReference>
<feature type="region of interest" description="Disordered" evidence="9">
    <location>
        <begin position="53"/>
        <end position="77"/>
    </location>
</feature>
<keyword evidence="11" id="KW-1185">Reference proteome</keyword>
<comment type="similarity">
    <text evidence="2 8">Belongs to the Mediator complex subunit 17 family.</text>
</comment>
<comment type="function">
    <text evidence="8">Component of the Mediator complex, a coactivator involved in the regulated transcription of nearly all RNA polymerase II-dependent genes. Mediator functions as a bridge to convey information from gene-specific regulatory proteins to the basal RNA polymerase II transcription machinery. Mediator is recruited to promoters by direct interactions with regulatory proteins and serves as a scaffold for the assembly of a functional preinitiation complex with RNA polymerase II and the general transcription factors.</text>
</comment>
<evidence type="ECO:0000313" key="11">
    <source>
        <dbReference type="Proteomes" id="UP000016922"/>
    </source>
</evidence>
<dbReference type="PANTHER" id="PTHR13114">
    <property type="entry name" value="MEDIATOR OF RNA POLYMERASE II TRANSCRIPTION SUBUNIT 17"/>
    <property type="match status" value="1"/>
</dbReference>
<feature type="region of interest" description="Disordered" evidence="9">
    <location>
        <begin position="1"/>
        <end position="23"/>
    </location>
</feature>
<dbReference type="GO" id="GO:0003712">
    <property type="term" value="F:transcription coregulator activity"/>
    <property type="evidence" value="ECO:0007669"/>
    <property type="project" value="InterPro"/>
</dbReference>
<dbReference type="EMBL" id="KE145370">
    <property type="protein sequence ID" value="EPE26918.1"/>
    <property type="molecule type" value="Genomic_DNA"/>
</dbReference>
<accession>S3DK52</accession>
<evidence type="ECO:0000256" key="2">
    <source>
        <dbReference type="ARBA" id="ARBA00005635"/>
    </source>
</evidence>
<keyword evidence="8" id="KW-0010">Activator</keyword>
<keyword evidence="4 8" id="KW-0805">Transcription regulation</keyword>
<evidence type="ECO:0000256" key="7">
    <source>
        <dbReference type="ARBA" id="ARBA00032014"/>
    </source>
</evidence>
<reference evidence="10 11" key="1">
    <citation type="journal article" date="2013" name="BMC Genomics">
        <title>Genomics-driven discovery of the pneumocandin biosynthetic gene cluster in the fungus Glarea lozoyensis.</title>
        <authorList>
            <person name="Chen L."/>
            <person name="Yue Q."/>
            <person name="Zhang X."/>
            <person name="Xiang M."/>
            <person name="Wang C."/>
            <person name="Li S."/>
            <person name="Che Y."/>
            <person name="Ortiz-Lopez F.J."/>
            <person name="Bills G.F."/>
            <person name="Liu X."/>
            <person name="An Z."/>
        </authorList>
    </citation>
    <scope>NUCLEOTIDE SEQUENCE [LARGE SCALE GENOMIC DNA]</scope>
    <source>
        <strain evidence="11">ATCC 20868 / MF5171</strain>
    </source>
</reference>
<evidence type="ECO:0000256" key="6">
    <source>
        <dbReference type="ARBA" id="ARBA00023242"/>
    </source>
</evidence>
<dbReference type="Proteomes" id="UP000016922">
    <property type="component" value="Unassembled WGS sequence"/>
</dbReference>
<comment type="subcellular location">
    <subcellularLocation>
        <location evidence="1 8">Nucleus</location>
    </subcellularLocation>
</comment>
<dbReference type="GO" id="GO:0016592">
    <property type="term" value="C:mediator complex"/>
    <property type="evidence" value="ECO:0007669"/>
    <property type="project" value="InterPro"/>
</dbReference>
<dbReference type="HOGENOM" id="CLU_015164_0_0_1"/>
<dbReference type="Pfam" id="PF10156">
    <property type="entry name" value="Med17"/>
    <property type="match status" value="1"/>
</dbReference>
<name>S3DK52_GLAL2</name>
<evidence type="ECO:0000256" key="1">
    <source>
        <dbReference type="ARBA" id="ARBA00004123"/>
    </source>
</evidence>
<dbReference type="KEGG" id="glz:GLAREA_02832"/>
<keyword evidence="6 8" id="KW-0539">Nucleus</keyword>
<dbReference type="AlphaFoldDB" id="S3DK52"/>
<evidence type="ECO:0000256" key="9">
    <source>
        <dbReference type="SAM" id="MobiDB-lite"/>
    </source>
</evidence>
<comment type="subunit">
    <text evidence="8">Component of the Mediator complex.</text>
</comment>
<evidence type="ECO:0000313" key="10">
    <source>
        <dbReference type="EMBL" id="EPE26918.1"/>
    </source>
</evidence>
<dbReference type="OMA" id="AAETKYW"/>
<evidence type="ECO:0000256" key="3">
    <source>
        <dbReference type="ARBA" id="ARBA00019610"/>
    </source>
</evidence>
<dbReference type="RefSeq" id="XP_008086108.1">
    <property type="nucleotide sequence ID" value="XM_008087917.1"/>
</dbReference>
<dbReference type="OrthoDB" id="5319830at2759"/>
<dbReference type="eggNOG" id="ENOG502QS9H">
    <property type="taxonomic scope" value="Eukaryota"/>
</dbReference>
<evidence type="ECO:0000256" key="5">
    <source>
        <dbReference type="ARBA" id="ARBA00023163"/>
    </source>
</evidence>
<dbReference type="InterPro" id="IPR019313">
    <property type="entry name" value="Mediator_Med17"/>
</dbReference>
<dbReference type="GeneID" id="19461888"/>
<dbReference type="GO" id="GO:0070847">
    <property type="term" value="C:core mediator complex"/>
    <property type="evidence" value="ECO:0007669"/>
    <property type="project" value="TreeGrafter"/>
</dbReference>
<feature type="compositionally biased region" description="Acidic residues" evidence="9">
    <location>
        <begin position="60"/>
        <end position="75"/>
    </location>
</feature>
<feature type="region of interest" description="Disordered" evidence="9">
    <location>
        <begin position="372"/>
        <end position="391"/>
    </location>
</feature>
<evidence type="ECO:0000256" key="8">
    <source>
        <dbReference type="RuleBase" id="RU364140"/>
    </source>
</evidence>
<dbReference type="Gene3D" id="6.10.250.2620">
    <property type="match status" value="1"/>
</dbReference>
<dbReference type="STRING" id="1116229.S3DK52"/>